<feature type="active site" description="Proton donor" evidence="18">
    <location>
        <position position="501"/>
    </location>
</feature>
<dbReference type="GO" id="GO:0016301">
    <property type="term" value="F:kinase activity"/>
    <property type="evidence" value="ECO:0007669"/>
    <property type="project" value="UniProtKB-KW"/>
</dbReference>
<dbReference type="InterPro" id="IPR015813">
    <property type="entry name" value="Pyrv/PenolPyrv_kinase-like_dom"/>
</dbReference>
<keyword evidence="10 17" id="KW-0762">Sugar transport</keyword>
<evidence type="ECO:0000256" key="18">
    <source>
        <dbReference type="PIRSR" id="PIRSR000732-1"/>
    </source>
</evidence>
<feature type="binding site" evidence="19">
    <location>
        <position position="331"/>
    </location>
    <ligand>
        <name>phosphoenolpyruvate</name>
        <dbReference type="ChEBI" id="CHEBI:58702"/>
    </ligand>
</feature>
<evidence type="ECO:0000256" key="10">
    <source>
        <dbReference type="ARBA" id="ARBA00022597"/>
    </source>
</evidence>
<evidence type="ECO:0000256" key="7">
    <source>
        <dbReference type="ARBA" id="ARBA00016544"/>
    </source>
</evidence>
<evidence type="ECO:0000256" key="12">
    <source>
        <dbReference type="ARBA" id="ARBA00022683"/>
    </source>
</evidence>
<feature type="domain" description="PEP-utilising enzyme C-terminal" evidence="22">
    <location>
        <begin position="250"/>
        <end position="542"/>
    </location>
</feature>
<feature type="binding site" evidence="20">
    <location>
        <position position="430"/>
    </location>
    <ligand>
        <name>Mg(2+)</name>
        <dbReference type="ChEBI" id="CHEBI:18420"/>
    </ligand>
</feature>
<dbReference type="AlphaFoldDB" id="A0A084U3D0"/>
<evidence type="ECO:0000256" key="15">
    <source>
        <dbReference type="ARBA" id="ARBA00022842"/>
    </source>
</evidence>
<evidence type="ECO:0000259" key="23">
    <source>
        <dbReference type="Pfam" id="PF05524"/>
    </source>
</evidence>
<dbReference type="RefSeq" id="WP_036452143.1">
    <property type="nucleotide sequence ID" value="NZ_AWQU01000082.1"/>
</dbReference>
<dbReference type="Proteomes" id="UP000028523">
    <property type="component" value="Unassembled WGS sequence"/>
</dbReference>
<evidence type="ECO:0000259" key="22">
    <source>
        <dbReference type="Pfam" id="PF02896"/>
    </source>
</evidence>
<keyword evidence="8 17" id="KW-0813">Transport</keyword>
<dbReference type="Pfam" id="PF05524">
    <property type="entry name" value="PEP-utilisers_N"/>
    <property type="match status" value="1"/>
</dbReference>
<dbReference type="NCBIfam" id="TIGR01417">
    <property type="entry name" value="PTS_I_fam"/>
    <property type="match status" value="1"/>
</dbReference>
<keyword evidence="9 17" id="KW-0963">Cytoplasm</keyword>
<keyword evidence="24" id="KW-0670">Pyruvate</keyword>
<comment type="cofactor">
    <cofactor evidence="2 17 20">
        <name>Mg(2+)</name>
        <dbReference type="ChEBI" id="CHEBI:18420"/>
    </cofactor>
</comment>
<evidence type="ECO:0000256" key="4">
    <source>
        <dbReference type="ARBA" id="ARBA00004496"/>
    </source>
</evidence>
<dbReference type="GO" id="GO:0005737">
    <property type="term" value="C:cytoplasm"/>
    <property type="evidence" value="ECO:0007669"/>
    <property type="project" value="UniProtKB-SubCell"/>
</dbReference>
<gene>
    <name evidence="24" type="primary">ptsA</name>
    <name evidence="24" type="ORF">P271_303</name>
</gene>
<dbReference type="PRINTS" id="PR01736">
    <property type="entry name" value="PHPHTRNFRASE"/>
</dbReference>
<evidence type="ECO:0000256" key="17">
    <source>
        <dbReference type="PIRNR" id="PIRNR000732"/>
    </source>
</evidence>
<evidence type="ECO:0000256" key="11">
    <source>
        <dbReference type="ARBA" id="ARBA00022679"/>
    </source>
</evidence>
<dbReference type="PANTHER" id="PTHR46244">
    <property type="entry name" value="PHOSPHOENOLPYRUVATE-PROTEIN PHOSPHOTRANSFERASE"/>
    <property type="match status" value="1"/>
</dbReference>
<dbReference type="InterPro" id="IPR018274">
    <property type="entry name" value="PEP_util_AS"/>
</dbReference>
<dbReference type="EMBL" id="AWQU01000082">
    <property type="protein sequence ID" value="KFB07466.1"/>
    <property type="molecule type" value="Genomic_DNA"/>
</dbReference>
<evidence type="ECO:0000259" key="21">
    <source>
        <dbReference type="Pfam" id="PF00391"/>
    </source>
</evidence>
<sequence>MSNILKGTGTSVGIACAKAFVLKKPTFNITSSKIDDSSNEIKKIELAFDKSIDQLEKIKAIATKKIGSEKALVFDAHIEIVKDPELKNQIVDLVDNEKLNGAYAIKKIYDSTHDFFASMEDPYFKERASDINDVQTRVLANFLNIELPNLLSIDKEVIIIAHDLTPSETALLNKEFVKGFITNIGGRTSHAAIMARTMEIPAVLGLKNVTEQIKDDEIVAIDGDAGVVEFKDVDVNLWKKKILAFEEEKKELLKFTKVKAKTKDGHIVDVEANIGKPSDSDNLDSYGAEGVGLYRSEFLYMDSSNWPDEQTQFEAYKYVLEKQKDKIVIVRTLDIGGDKKLNYFTFDHEENPFLGYRAIRFTLDNKEVFKTQLRALLKASIYGKLGIMFPMICSIGEIIKAKEILNECKKELDQEKVKYSNDLKIGMMIEIPSTAILADKFAEHVDFFSIGTNDLIQYTFAVDRMSEKLTHLYQPNNPSLLRMIAHTIEGAKKHNVSVAMCGEMAGDVMSIPILLGLAGKGLNAFSMSASSIPRAKKFISSLNHKDCIDLAEKAINCSTPEEVNKLVKDFLTKNNLM</sequence>
<evidence type="ECO:0000256" key="2">
    <source>
        <dbReference type="ARBA" id="ARBA00001946"/>
    </source>
</evidence>
<comment type="subcellular location">
    <subcellularLocation>
        <location evidence="4 17">Cytoplasm</location>
    </subcellularLocation>
</comment>
<dbReference type="InterPro" id="IPR008731">
    <property type="entry name" value="PTS_EIN"/>
</dbReference>
<evidence type="ECO:0000256" key="1">
    <source>
        <dbReference type="ARBA" id="ARBA00000683"/>
    </source>
</evidence>
<feature type="domain" description="PEP-utilising enzyme mobile" evidence="21">
    <location>
        <begin position="154"/>
        <end position="226"/>
    </location>
</feature>
<proteinExistence type="inferred from homology"/>
<comment type="similarity">
    <text evidence="5 17">Belongs to the PEP-utilizing enzyme family.</text>
</comment>
<evidence type="ECO:0000256" key="5">
    <source>
        <dbReference type="ARBA" id="ARBA00007837"/>
    </source>
</evidence>
<dbReference type="InterPro" id="IPR050499">
    <property type="entry name" value="PEP-utilizing_PTS_enzyme"/>
</dbReference>
<dbReference type="Pfam" id="PF02896">
    <property type="entry name" value="PEP-utilizers_C"/>
    <property type="match status" value="1"/>
</dbReference>
<dbReference type="Gene3D" id="3.20.20.60">
    <property type="entry name" value="Phosphoenolpyruvate-binding domains"/>
    <property type="match status" value="1"/>
</dbReference>
<feature type="binding site" evidence="19">
    <location>
        <begin position="453"/>
        <end position="454"/>
    </location>
    <ligand>
        <name>phosphoenolpyruvate</name>
        <dbReference type="ChEBI" id="CHEBI:58702"/>
    </ligand>
</feature>
<dbReference type="InterPro" id="IPR023151">
    <property type="entry name" value="PEP_util_CS"/>
</dbReference>
<dbReference type="PANTHER" id="PTHR46244:SF3">
    <property type="entry name" value="PHOSPHOENOLPYRUVATE-PROTEIN PHOSPHOTRANSFERASE"/>
    <property type="match status" value="1"/>
</dbReference>
<keyword evidence="14 17" id="KW-0418">Kinase</keyword>
<evidence type="ECO:0000256" key="20">
    <source>
        <dbReference type="PIRSR" id="PIRSR000732-3"/>
    </source>
</evidence>
<reference evidence="24 25" key="1">
    <citation type="journal article" date="2014" name="PLoS ONE">
        <title>Reduction of Hydrogen Peroxide Accumulation and Toxicity by a Catalase from Mycoplasma iowae.</title>
        <authorList>
            <person name="Pritchard R.E."/>
            <person name="Prassinos A.J."/>
            <person name="Osborne J.D."/>
            <person name="Raviv Z."/>
            <person name="Balish M.F."/>
        </authorList>
    </citation>
    <scope>NUCLEOTIDE SEQUENCE [LARGE SCALE GENOMIC DNA]</scope>
    <source>
        <strain evidence="24 25">DK-CPA</strain>
    </source>
</reference>
<dbReference type="SUPFAM" id="SSF51621">
    <property type="entry name" value="Phosphoenolpyruvate/pyruvate domain"/>
    <property type="match status" value="1"/>
</dbReference>
<evidence type="ECO:0000256" key="13">
    <source>
        <dbReference type="ARBA" id="ARBA00022723"/>
    </source>
</evidence>
<keyword evidence="25" id="KW-1185">Reference proteome</keyword>
<evidence type="ECO:0000256" key="8">
    <source>
        <dbReference type="ARBA" id="ARBA00022448"/>
    </source>
</evidence>
<feature type="domain" description="Phosphotransferase system enzyme I N-terminal" evidence="23">
    <location>
        <begin position="6"/>
        <end position="127"/>
    </location>
</feature>
<dbReference type="EC" id="2.7.3.9" evidence="6 17"/>
<dbReference type="InterPro" id="IPR006318">
    <property type="entry name" value="PTS_EI-like"/>
</dbReference>
<feature type="active site" description="Tele-phosphohistidine intermediate" evidence="18">
    <location>
        <position position="190"/>
    </location>
</feature>
<keyword evidence="11 17" id="KW-0808">Transferase</keyword>
<feature type="binding site" evidence="19">
    <location>
        <position position="295"/>
    </location>
    <ligand>
        <name>phosphoenolpyruvate</name>
        <dbReference type="ChEBI" id="CHEBI:58702"/>
    </ligand>
</feature>
<keyword evidence="15 17" id="KW-0460">Magnesium</keyword>
<comment type="function">
    <text evidence="3 17">General (non sugar-specific) component of the phosphoenolpyruvate-dependent sugar phosphotransferase system (sugar PTS). This major carbohydrate active-transport system catalyzes the phosphorylation of incoming sugar substrates concomitantly with their translocation across the cell membrane. Enzyme I transfers the phosphoryl group from phosphoenolpyruvate (PEP) to the phosphoryl carrier protein (HPr).</text>
</comment>
<evidence type="ECO:0000256" key="16">
    <source>
        <dbReference type="ARBA" id="ARBA00033235"/>
    </source>
</evidence>
<keyword evidence="12 17" id="KW-0598">Phosphotransferase system</keyword>
<dbReference type="InterPro" id="IPR008279">
    <property type="entry name" value="PEP-util_enz_mobile_dom"/>
</dbReference>
<dbReference type="PROSITE" id="PS00370">
    <property type="entry name" value="PEP_ENZYMES_PHOS_SITE"/>
    <property type="match status" value="1"/>
</dbReference>
<dbReference type="GO" id="GO:0046872">
    <property type="term" value="F:metal ion binding"/>
    <property type="evidence" value="ECO:0007669"/>
    <property type="project" value="UniProtKB-KW"/>
</dbReference>
<dbReference type="GO" id="GO:0009401">
    <property type="term" value="P:phosphoenolpyruvate-dependent sugar phosphotransferase system"/>
    <property type="evidence" value="ECO:0007669"/>
    <property type="project" value="UniProtKB-KW"/>
</dbReference>
<dbReference type="PROSITE" id="PS00742">
    <property type="entry name" value="PEP_ENZYMES_2"/>
    <property type="match status" value="1"/>
</dbReference>
<evidence type="ECO:0000256" key="14">
    <source>
        <dbReference type="ARBA" id="ARBA00022777"/>
    </source>
</evidence>
<dbReference type="InterPro" id="IPR000121">
    <property type="entry name" value="PEP_util_C"/>
</dbReference>
<dbReference type="Gene3D" id="1.10.274.10">
    <property type="entry name" value="PtsI, HPr-binding domain"/>
    <property type="match status" value="1"/>
</dbReference>
<name>A0A084U3D0_MALIO</name>
<protein>
    <recommendedName>
        <fullName evidence="7 17">Phosphoenolpyruvate-protein phosphotransferase</fullName>
        <ecNumber evidence="6 17">2.7.3.9</ecNumber>
    </recommendedName>
    <alternativeName>
        <fullName evidence="16 17">Phosphotransferase system, enzyme I</fullName>
    </alternativeName>
</protein>
<keyword evidence="13 17" id="KW-0479">Metal-binding</keyword>
<dbReference type="SUPFAM" id="SSF52009">
    <property type="entry name" value="Phosphohistidine domain"/>
    <property type="match status" value="1"/>
</dbReference>
<comment type="caution">
    <text evidence="24">The sequence shown here is derived from an EMBL/GenBank/DDBJ whole genome shotgun (WGS) entry which is preliminary data.</text>
</comment>
<evidence type="ECO:0000256" key="6">
    <source>
        <dbReference type="ARBA" id="ARBA00012232"/>
    </source>
</evidence>
<dbReference type="InterPro" id="IPR036618">
    <property type="entry name" value="PtsI_HPr-bd_sf"/>
</dbReference>
<feature type="binding site" evidence="20">
    <location>
        <position position="454"/>
    </location>
    <ligand>
        <name>Mg(2+)</name>
        <dbReference type="ChEBI" id="CHEBI:18420"/>
    </ligand>
</feature>
<evidence type="ECO:0000313" key="25">
    <source>
        <dbReference type="Proteomes" id="UP000028523"/>
    </source>
</evidence>
<organism evidence="24 25">
    <name type="scientific">Malacoplasma iowae DK-CPA</name>
    <dbReference type="NCBI Taxonomy" id="1394179"/>
    <lineage>
        <taxon>Bacteria</taxon>
        <taxon>Bacillati</taxon>
        <taxon>Mycoplasmatota</taxon>
        <taxon>Mycoplasmoidales</taxon>
        <taxon>Mycoplasmoidaceae</taxon>
        <taxon>Malacoplasma</taxon>
    </lineage>
</organism>
<evidence type="ECO:0000313" key="24">
    <source>
        <dbReference type="EMBL" id="KFB07466.1"/>
    </source>
</evidence>
<accession>A0A084U3D0</accession>
<dbReference type="PIRSF" id="PIRSF000732">
    <property type="entry name" value="PTS_enzyme_I"/>
    <property type="match status" value="1"/>
</dbReference>
<evidence type="ECO:0000256" key="19">
    <source>
        <dbReference type="PIRSR" id="PIRSR000732-2"/>
    </source>
</evidence>
<dbReference type="SUPFAM" id="SSF47831">
    <property type="entry name" value="Enzyme I of the PEP:sugar phosphotransferase system HPr-binding (sub)domain"/>
    <property type="match status" value="1"/>
</dbReference>
<comment type="catalytic activity">
    <reaction evidence="1 17">
        <text>L-histidyl-[protein] + phosphoenolpyruvate = N(pros)-phospho-L-histidyl-[protein] + pyruvate</text>
        <dbReference type="Rhea" id="RHEA:23880"/>
        <dbReference type="Rhea" id="RHEA-COMP:9745"/>
        <dbReference type="Rhea" id="RHEA-COMP:9746"/>
        <dbReference type="ChEBI" id="CHEBI:15361"/>
        <dbReference type="ChEBI" id="CHEBI:29979"/>
        <dbReference type="ChEBI" id="CHEBI:58702"/>
        <dbReference type="ChEBI" id="CHEBI:64837"/>
        <dbReference type="EC" id="2.7.3.9"/>
    </reaction>
</comment>
<feature type="binding site" evidence="19">
    <location>
        <position position="464"/>
    </location>
    <ligand>
        <name>phosphoenolpyruvate</name>
        <dbReference type="ChEBI" id="CHEBI:58702"/>
    </ligand>
</feature>
<dbReference type="InterPro" id="IPR036637">
    <property type="entry name" value="Phosphohistidine_dom_sf"/>
</dbReference>
<dbReference type="Pfam" id="PF00391">
    <property type="entry name" value="PEP-utilizers"/>
    <property type="match status" value="1"/>
</dbReference>
<dbReference type="InterPro" id="IPR024692">
    <property type="entry name" value="PTS_EI"/>
</dbReference>
<evidence type="ECO:0000256" key="3">
    <source>
        <dbReference type="ARBA" id="ARBA00002728"/>
    </source>
</evidence>
<evidence type="ECO:0000256" key="9">
    <source>
        <dbReference type="ARBA" id="ARBA00022490"/>
    </source>
</evidence>
<dbReference type="InterPro" id="IPR040442">
    <property type="entry name" value="Pyrv_kinase-like_dom_sf"/>
</dbReference>
<dbReference type="GO" id="GO:0008965">
    <property type="term" value="F:phosphoenolpyruvate-protein phosphotransferase activity"/>
    <property type="evidence" value="ECO:0007669"/>
    <property type="project" value="UniProtKB-EC"/>
</dbReference>
<dbReference type="Gene3D" id="3.50.30.10">
    <property type="entry name" value="Phosphohistidine domain"/>
    <property type="match status" value="1"/>
</dbReference>